<comment type="function">
    <text evidence="8">Catalyzes the deamination of adenosine to inosine at the wobble position 34 of tRNA(Arg2).</text>
</comment>
<dbReference type="RefSeq" id="WP_307396539.1">
    <property type="nucleotide sequence ID" value="NZ_BAAADK010000008.1"/>
</dbReference>
<comment type="similarity">
    <text evidence="1">Belongs to the cytidine and deoxycytidylate deaminase family. ADAT2 subfamily.</text>
</comment>
<reference evidence="11 12" key="1">
    <citation type="submission" date="2023-07" db="EMBL/GenBank/DDBJ databases">
        <title>Genomic Encyclopedia of Type Strains, Phase IV (KMG-IV): sequencing the most valuable type-strain genomes for metagenomic binning, comparative biology and taxonomic classification.</title>
        <authorList>
            <person name="Goeker M."/>
        </authorList>
    </citation>
    <scope>NUCLEOTIDE SEQUENCE [LARGE SCALE GENOMIC DNA]</scope>
    <source>
        <strain evidence="11 12">DSM 12751</strain>
    </source>
</reference>
<evidence type="ECO:0000256" key="4">
    <source>
        <dbReference type="ARBA" id="ARBA00022723"/>
    </source>
</evidence>
<evidence type="ECO:0000256" key="6">
    <source>
        <dbReference type="ARBA" id="ARBA00022833"/>
    </source>
</evidence>
<dbReference type="InterPro" id="IPR058535">
    <property type="entry name" value="MafB19-deam"/>
</dbReference>
<organism evidence="11 12">
    <name type="scientific">Caldalkalibacillus horti</name>
    <dbReference type="NCBI Taxonomy" id="77523"/>
    <lineage>
        <taxon>Bacteria</taxon>
        <taxon>Bacillati</taxon>
        <taxon>Bacillota</taxon>
        <taxon>Bacilli</taxon>
        <taxon>Bacillales</taxon>
        <taxon>Bacillaceae</taxon>
        <taxon>Caldalkalibacillus</taxon>
    </lineage>
</organism>
<dbReference type="PANTHER" id="PTHR11079">
    <property type="entry name" value="CYTOSINE DEAMINASE FAMILY MEMBER"/>
    <property type="match status" value="1"/>
</dbReference>
<feature type="region of interest" description="Disordered" evidence="9">
    <location>
        <begin position="168"/>
        <end position="190"/>
    </location>
</feature>
<evidence type="ECO:0000256" key="3">
    <source>
        <dbReference type="ARBA" id="ARBA00022694"/>
    </source>
</evidence>
<keyword evidence="4 8" id="KW-0479">Metal-binding</keyword>
<dbReference type="InterPro" id="IPR028883">
    <property type="entry name" value="tRNA_aden_deaminase"/>
</dbReference>
<dbReference type="PANTHER" id="PTHR11079:SF202">
    <property type="entry name" value="TRNA-SPECIFIC ADENOSINE DEAMINASE"/>
    <property type="match status" value="1"/>
</dbReference>
<protein>
    <recommendedName>
        <fullName evidence="8">tRNA-specific adenosine deaminase</fullName>
        <ecNumber evidence="8">3.5.4.33</ecNumber>
    </recommendedName>
</protein>
<evidence type="ECO:0000313" key="12">
    <source>
        <dbReference type="Proteomes" id="UP001235840"/>
    </source>
</evidence>
<evidence type="ECO:0000313" key="11">
    <source>
        <dbReference type="EMBL" id="MDQ0167543.1"/>
    </source>
</evidence>
<name>A0ABT9W2R7_9BACI</name>
<sequence>MDNNSSKASEIQSDLQPYVDYMEEAIRLAKQAEDLGEVPIGAVVVRDGEIIGRGYNRREIDGNPLGHAELMAISEAAEKLGGWRLEQCQLIVTLEPCPMCAGAIIQARIQLLIYGAKDPKAGYAGSLYNTLQDQRLNHQTEIIHGVCQEECQELLQSFFRRLRAQKKEHKAQMSSQYRESGTGSDSPIES</sequence>
<evidence type="ECO:0000256" key="5">
    <source>
        <dbReference type="ARBA" id="ARBA00022801"/>
    </source>
</evidence>
<evidence type="ECO:0000259" key="10">
    <source>
        <dbReference type="PROSITE" id="PS51747"/>
    </source>
</evidence>
<dbReference type="Gene3D" id="3.40.140.10">
    <property type="entry name" value="Cytidine Deaminase, domain 2"/>
    <property type="match status" value="1"/>
</dbReference>
<dbReference type="Proteomes" id="UP001235840">
    <property type="component" value="Unassembled WGS sequence"/>
</dbReference>
<comment type="catalytic activity">
    <reaction evidence="7 8">
        <text>adenosine(34) in tRNA + H2O + H(+) = inosine(34) in tRNA + NH4(+)</text>
        <dbReference type="Rhea" id="RHEA:43168"/>
        <dbReference type="Rhea" id="RHEA-COMP:10373"/>
        <dbReference type="Rhea" id="RHEA-COMP:10374"/>
        <dbReference type="ChEBI" id="CHEBI:15377"/>
        <dbReference type="ChEBI" id="CHEBI:15378"/>
        <dbReference type="ChEBI" id="CHEBI:28938"/>
        <dbReference type="ChEBI" id="CHEBI:74411"/>
        <dbReference type="ChEBI" id="CHEBI:82852"/>
        <dbReference type="EC" id="3.5.4.33"/>
    </reaction>
</comment>
<evidence type="ECO:0000256" key="7">
    <source>
        <dbReference type="ARBA" id="ARBA00048045"/>
    </source>
</evidence>
<dbReference type="InterPro" id="IPR002125">
    <property type="entry name" value="CMP_dCMP_dom"/>
</dbReference>
<dbReference type="CDD" id="cd01285">
    <property type="entry name" value="nucleoside_deaminase"/>
    <property type="match status" value="1"/>
</dbReference>
<evidence type="ECO:0000256" key="9">
    <source>
        <dbReference type="SAM" id="MobiDB-lite"/>
    </source>
</evidence>
<dbReference type="GO" id="GO:0052717">
    <property type="term" value="F:tRNA-specific adenosine-34 deaminase activity"/>
    <property type="evidence" value="ECO:0007669"/>
    <property type="project" value="UniProtKB-EC"/>
</dbReference>
<dbReference type="PROSITE" id="PS51747">
    <property type="entry name" value="CYT_DCMP_DEAMINASES_2"/>
    <property type="match status" value="1"/>
</dbReference>
<keyword evidence="5 8" id="KW-0378">Hydrolase</keyword>
<feature type="binding site" evidence="8">
    <location>
        <position position="97"/>
    </location>
    <ligand>
        <name>Zn(2+)</name>
        <dbReference type="ChEBI" id="CHEBI:29105"/>
        <note>catalytic</note>
    </ligand>
</feature>
<accession>A0ABT9W2R7</accession>
<comment type="subunit">
    <text evidence="2 8">Homodimer.</text>
</comment>
<feature type="active site" description="Proton donor" evidence="8">
    <location>
        <position position="69"/>
    </location>
</feature>
<dbReference type="NCBIfam" id="NF008113">
    <property type="entry name" value="PRK10860.1"/>
    <property type="match status" value="1"/>
</dbReference>
<keyword evidence="6 8" id="KW-0862">Zinc</keyword>
<dbReference type="EC" id="3.5.4.33" evidence="8"/>
<feature type="compositionally biased region" description="Polar residues" evidence="9">
    <location>
        <begin position="172"/>
        <end position="190"/>
    </location>
</feature>
<dbReference type="HAMAP" id="MF_00972">
    <property type="entry name" value="tRNA_aden_deaminase"/>
    <property type="match status" value="1"/>
</dbReference>
<evidence type="ECO:0000256" key="2">
    <source>
        <dbReference type="ARBA" id="ARBA00011738"/>
    </source>
</evidence>
<comment type="cofactor">
    <cofactor evidence="8">
        <name>Zn(2+)</name>
        <dbReference type="ChEBI" id="CHEBI:29105"/>
    </cofactor>
    <text evidence="8">Binds 1 zinc ion per subunit.</text>
</comment>
<comment type="caution">
    <text evidence="11">The sequence shown here is derived from an EMBL/GenBank/DDBJ whole genome shotgun (WGS) entry which is preliminary data.</text>
</comment>
<feature type="binding site" evidence="8">
    <location>
        <position position="100"/>
    </location>
    <ligand>
        <name>Zn(2+)</name>
        <dbReference type="ChEBI" id="CHEBI:29105"/>
        <note>catalytic</note>
    </ligand>
</feature>
<dbReference type="SUPFAM" id="SSF53927">
    <property type="entry name" value="Cytidine deaminase-like"/>
    <property type="match status" value="1"/>
</dbReference>
<feature type="binding site" evidence="8">
    <location>
        <position position="67"/>
    </location>
    <ligand>
        <name>Zn(2+)</name>
        <dbReference type="ChEBI" id="CHEBI:29105"/>
        <note>catalytic</note>
    </ligand>
</feature>
<keyword evidence="3 8" id="KW-0819">tRNA processing</keyword>
<dbReference type="EMBL" id="JAUSTY010000017">
    <property type="protein sequence ID" value="MDQ0167543.1"/>
    <property type="molecule type" value="Genomic_DNA"/>
</dbReference>
<dbReference type="Pfam" id="PF14437">
    <property type="entry name" value="MafB19-deam"/>
    <property type="match status" value="1"/>
</dbReference>
<evidence type="ECO:0000256" key="1">
    <source>
        <dbReference type="ARBA" id="ARBA00010669"/>
    </source>
</evidence>
<dbReference type="InterPro" id="IPR016192">
    <property type="entry name" value="APOBEC/CMP_deaminase_Zn-bd"/>
</dbReference>
<proteinExistence type="inferred from homology"/>
<feature type="domain" description="CMP/dCMP-type deaminase" evidence="10">
    <location>
        <begin position="16"/>
        <end position="162"/>
    </location>
</feature>
<dbReference type="PROSITE" id="PS00903">
    <property type="entry name" value="CYT_DCMP_DEAMINASES_1"/>
    <property type="match status" value="1"/>
</dbReference>
<dbReference type="InterPro" id="IPR016193">
    <property type="entry name" value="Cytidine_deaminase-like"/>
</dbReference>
<gene>
    <name evidence="8" type="primary">tadA</name>
    <name evidence="11" type="ORF">J2S11_003468</name>
</gene>
<evidence type="ECO:0000256" key="8">
    <source>
        <dbReference type="HAMAP-Rule" id="MF_00972"/>
    </source>
</evidence>
<keyword evidence="12" id="KW-1185">Reference proteome</keyword>